<feature type="transmembrane region" description="Helical" evidence="1">
    <location>
        <begin position="122"/>
        <end position="141"/>
    </location>
</feature>
<feature type="transmembrane region" description="Helical" evidence="1">
    <location>
        <begin position="98"/>
        <end position="116"/>
    </location>
</feature>
<proteinExistence type="predicted"/>
<dbReference type="Pfam" id="PF06912">
    <property type="entry name" value="DUF1275"/>
    <property type="match status" value="1"/>
</dbReference>
<evidence type="ECO:0000313" key="3">
    <source>
        <dbReference type="Proteomes" id="UP001321305"/>
    </source>
</evidence>
<dbReference type="InterPro" id="IPR010699">
    <property type="entry name" value="DUF1275"/>
</dbReference>
<keyword evidence="3" id="KW-1185">Reference proteome</keyword>
<dbReference type="PANTHER" id="PTHR37314">
    <property type="entry name" value="SLR0142 PROTEIN"/>
    <property type="match status" value="1"/>
</dbReference>
<feature type="transmembrane region" description="Helical" evidence="1">
    <location>
        <begin position="36"/>
        <end position="53"/>
    </location>
</feature>
<reference evidence="3" key="1">
    <citation type="submission" date="2024-01" db="EMBL/GenBank/DDBJ databases">
        <title>Mycovorax composti gen. nov. sp. nov., a member of the family Chitinophagaceae isolated from button mushroom compost.</title>
        <authorList>
            <person name="Thai M."/>
            <person name="Bell T.L."/>
            <person name="Kertesz M.A."/>
        </authorList>
    </citation>
    <scope>NUCLEOTIDE SEQUENCE [LARGE SCALE GENOMIC DNA]</scope>
    <source>
        <strain evidence="3">C216</strain>
    </source>
</reference>
<evidence type="ECO:0008006" key="4">
    <source>
        <dbReference type="Google" id="ProtNLM"/>
    </source>
</evidence>
<sequence>MKRGDRYIYVLPGLCESAILLMVALCGPTFTMQHPNFIACWLLFAMGLQNALVTRISGALVRTTHLTGLFTDLGIEMSQLFFYKKKEQKERLFSVIRLRWRIILFFFIGGIAGGILYSYMRIYALVIPALILLAGLYYDSVKLQLIKWKRRYDAKDKA</sequence>
<feature type="transmembrane region" description="Helical" evidence="1">
    <location>
        <begin position="7"/>
        <end position="30"/>
    </location>
</feature>
<keyword evidence="1" id="KW-1133">Transmembrane helix</keyword>
<protein>
    <recommendedName>
        <fullName evidence="4">DUF1275 domain-containing protein</fullName>
    </recommendedName>
</protein>
<dbReference type="Proteomes" id="UP001321305">
    <property type="component" value="Chromosome"/>
</dbReference>
<organism evidence="2 3">
    <name type="scientific">Mycovorax composti</name>
    <dbReference type="NCBI Taxonomy" id="2962693"/>
    <lineage>
        <taxon>Bacteria</taxon>
        <taxon>Pseudomonadati</taxon>
        <taxon>Bacteroidota</taxon>
        <taxon>Chitinophagia</taxon>
        <taxon>Chitinophagales</taxon>
        <taxon>Chitinophagaceae</taxon>
        <taxon>Mycovorax</taxon>
    </lineage>
</organism>
<dbReference type="PANTHER" id="PTHR37314:SF4">
    <property type="entry name" value="UPF0700 TRANSMEMBRANE PROTEIN YOAK"/>
    <property type="match status" value="1"/>
</dbReference>
<accession>A0ABZ2EIJ2</accession>
<evidence type="ECO:0000256" key="1">
    <source>
        <dbReference type="SAM" id="Phobius"/>
    </source>
</evidence>
<gene>
    <name evidence="2" type="ORF">PIECOFPK_00921</name>
</gene>
<keyword evidence="1" id="KW-0472">Membrane</keyword>
<keyword evidence="1" id="KW-0812">Transmembrane</keyword>
<dbReference type="EMBL" id="CP144143">
    <property type="protein sequence ID" value="WWC83210.1"/>
    <property type="molecule type" value="Genomic_DNA"/>
</dbReference>
<evidence type="ECO:0000313" key="2">
    <source>
        <dbReference type="EMBL" id="WWC83210.1"/>
    </source>
</evidence>
<name>A0ABZ2EIJ2_9BACT</name>